<reference evidence="2" key="1">
    <citation type="submission" date="2023-06" db="EMBL/GenBank/DDBJ databases">
        <authorList>
            <person name="Kurt Z."/>
        </authorList>
    </citation>
    <scope>NUCLEOTIDE SEQUENCE</scope>
</reference>
<keyword evidence="2" id="KW-0418">Kinase</keyword>
<evidence type="ECO:0000313" key="4">
    <source>
        <dbReference type="Proteomes" id="UP001642409"/>
    </source>
</evidence>
<dbReference type="Gene3D" id="1.10.510.10">
    <property type="entry name" value="Transferase(Phosphotransferase) domain 1"/>
    <property type="match status" value="1"/>
</dbReference>
<evidence type="ECO:0000259" key="1">
    <source>
        <dbReference type="SMART" id="SM00220"/>
    </source>
</evidence>
<feature type="domain" description="Protein kinase" evidence="1">
    <location>
        <begin position="19"/>
        <end position="220"/>
    </location>
</feature>
<dbReference type="GO" id="GO:0005524">
    <property type="term" value="F:ATP binding"/>
    <property type="evidence" value="ECO:0007669"/>
    <property type="project" value="InterPro"/>
</dbReference>
<dbReference type="SMART" id="SM00220">
    <property type="entry name" value="S_TKc"/>
    <property type="match status" value="1"/>
</dbReference>
<organism evidence="2">
    <name type="scientific">Hexamita inflata</name>
    <dbReference type="NCBI Taxonomy" id="28002"/>
    <lineage>
        <taxon>Eukaryota</taxon>
        <taxon>Metamonada</taxon>
        <taxon>Diplomonadida</taxon>
        <taxon>Hexamitidae</taxon>
        <taxon>Hexamitinae</taxon>
        <taxon>Hexamita</taxon>
    </lineage>
</organism>
<protein>
    <submittedName>
        <fullName evidence="2">Kinase</fullName>
    </submittedName>
</protein>
<dbReference type="GO" id="GO:0004672">
    <property type="term" value="F:protein kinase activity"/>
    <property type="evidence" value="ECO:0007669"/>
    <property type="project" value="InterPro"/>
</dbReference>
<evidence type="ECO:0000313" key="3">
    <source>
        <dbReference type="EMBL" id="CAL6093764.1"/>
    </source>
</evidence>
<gene>
    <name evidence="3" type="ORF">HINF_LOCUS67148</name>
    <name evidence="2" type="ORF">HINF_LOCUS9387</name>
</gene>
<dbReference type="PANTHER" id="PTHR24362">
    <property type="entry name" value="SERINE/THREONINE-PROTEIN KINASE NEK"/>
    <property type="match status" value="1"/>
</dbReference>
<dbReference type="Proteomes" id="UP001642409">
    <property type="component" value="Unassembled WGS sequence"/>
</dbReference>
<sequence>MQILDYNILQIILDAPDRQIYLVTEKGKTIQYCLIALEGSFEAQSPTLKIYKTFKSLNKLYVLTEPFHATLQSLLKEQQNGLEIGQIATIITDVLMDLLHSQFYAFSLQNIFIIKQNNQIKAKLGISNLSCDWAFSSVDGVHSKATSVWSAGVVLFYLCTGHSPYNCRNKTEIEEKIKSFDITDIPNSINKIFRQMIISMMQINGGRRGQIEDLLNTPQLKMNLPNRDW</sequence>
<dbReference type="SUPFAM" id="SSF56112">
    <property type="entry name" value="Protein kinase-like (PK-like)"/>
    <property type="match status" value="1"/>
</dbReference>
<proteinExistence type="predicted"/>
<name>A0AA86NKF5_9EUKA</name>
<comment type="caution">
    <text evidence="2">The sequence shown here is derived from an EMBL/GenBank/DDBJ whole genome shotgun (WGS) entry which is preliminary data.</text>
</comment>
<dbReference type="PANTHER" id="PTHR24362:SF309">
    <property type="entry name" value="PROTEIN KINASE DOMAIN-CONTAINING PROTEIN"/>
    <property type="match status" value="1"/>
</dbReference>
<dbReference type="InterPro" id="IPR011009">
    <property type="entry name" value="Kinase-like_dom_sf"/>
</dbReference>
<dbReference type="InterPro" id="IPR000719">
    <property type="entry name" value="Prot_kinase_dom"/>
</dbReference>
<dbReference type="AlphaFoldDB" id="A0AA86NKF5"/>
<reference evidence="3 4" key="2">
    <citation type="submission" date="2024-07" db="EMBL/GenBank/DDBJ databases">
        <authorList>
            <person name="Akdeniz Z."/>
        </authorList>
    </citation>
    <scope>NUCLEOTIDE SEQUENCE [LARGE SCALE GENOMIC DNA]</scope>
</reference>
<keyword evidence="2" id="KW-0808">Transferase</keyword>
<accession>A0AA86NKF5</accession>
<dbReference type="EMBL" id="CAXDID020000460">
    <property type="protein sequence ID" value="CAL6093764.1"/>
    <property type="molecule type" value="Genomic_DNA"/>
</dbReference>
<evidence type="ECO:0000313" key="2">
    <source>
        <dbReference type="EMBL" id="CAI9921742.1"/>
    </source>
</evidence>
<keyword evidence="4" id="KW-1185">Reference proteome</keyword>
<dbReference type="EMBL" id="CATOUU010000232">
    <property type="protein sequence ID" value="CAI9921742.1"/>
    <property type="molecule type" value="Genomic_DNA"/>
</dbReference>